<dbReference type="Gene3D" id="1.10.3190.10">
    <property type="entry name" value="yfbu gene product, domain 2"/>
    <property type="match status" value="1"/>
</dbReference>
<dbReference type="GO" id="GO:0006355">
    <property type="term" value="P:regulation of DNA-templated transcription"/>
    <property type="evidence" value="ECO:0007669"/>
    <property type="project" value="InterPro"/>
</dbReference>
<feature type="domain" description="Ribbon-helix-helix protein CopG" evidence="1">
    <location>
        <begin position="21"/>
        <end position="60"/>
    </location>
</feature>
<reference evidence="2 3" key="1">
    <citation type="submission" date="2018-12" db="EMBL/GenBank/DDBJ databases">
        <authorList>
            <consortium name="Pathogen Informatics"/>
        </authorList>
    </citation>
    <scope>NUCLEOTIDE SEQUENCE [LARGE SCALE GENOMIC DNA]</scope>
    <source>
        <strain evidence="2 3">NCTC949</strain>
    </source>
</reference>
<dbReference type="Pfam" id="PF03887">
    <property type="entry name" value="YfbU"/>
    <property type="match status" value="1"/>
</dbReference>
<dbReference type="InterPro" id="IPR002145">
    <property type="entry name" value="CopG"/>
</dbReference>
<dbReference type="SUPFAM" id="SSF47598">
    <property type="entry name" value="Ribbon-helix-helix"/>
    <property type="match status" value="1"/>
</dbReference>
<name>A0AB38VRJ3_9CORY</name>
<protein>
    <submittedName>
        <fullName evidence="2">YfbU domain</fullName>
    </submittedName>
</protein>
<dbReference type="InterPro" id="IPR005587">
    <property type="entry name" value="UPF0304_YfbU"/>
</dbReference>
<evidence type="ECO:0000313" key="2">
    <source>
        <dbReference type="EMBL" id="VEH06394.1"/>
    </source>
</evidence>
<evidence type="ECO:0000313" key="3">
    <source>
        <dbReference type="Proteomes" id="UP000271380"/>
    </source>
</evidence>
<dbReference type="EMBL" id="LR134377">
    <property type="protein sequence ID" value="VEH06394.1"/>
    <property type="molecule type" value="Genomic_DNA"/>
</dbReference>
<dbReference type="SUPFAM" id="SSF116960">
    <property type="entry name" value="YfbU-like"/>
    <property type="match status" value="1"/>
</dbReference>
<dbReference type="Proteomes" id="UP000271380">
    <property type="component" value="Chromosome"/>
</dbReference>
<dbReference type="AlphaFoldDB" id="A0AB38VRJ3"/>
<organism evidence="2 3">
    <name type="scientific">Corynebacterium kutscheri</name>
    <dbReference type="NCBI Taxonomy" id="35755"/>
    <lineage>
        <taxon>Bacteria</taxon>
        <taxon>Bacillati</taxon>
        <taxon>Actinomycetota</taxon>
        <taxon>Actinomycetes</taxon>
        <taxon>Mycobacteriales</taxon>
        <taxon>Corynebacteriaceae</taxon>
        <taxon>Corynebacterium</taxon>
    </lineage>
</organism>
<evidence type="ECO:0000259" key="1">
    <source>
        <dbReference type="Pfam" id="PF01402"/>
    </source>
</evidence>
<proteinExistence type="predicted"/>
<accession>A0AB38VRJ3</accession>
<sequence>MYSRYAKLYSMMRSGSVGFMKVLTIRVPDDLRALIADAAEANGQSQSDYMRQAIELHVNRVDPRLEREPAERNFTLTPYERASLVLQHQTLLAAQGDLPKESYDSTWHERAIEVLERGYEGEYPRLFPRQTEALSLYDCELVWDILDMFRVIHFSVEALGENGWDAIGVENAEWFGKFKGFDYQRERESRMAGYTEYLVKSGRWAEQQELAKEGMNSHREMLPTYRSMLAAFKPVWREAVRGGGRSHLSAQDLQKILLAAPGAQRDETCNRS</sequence>
<dbReference type="InterPro" id="IPR023146">
    <property type="entry name" value="YfbU_alpha-helical_sf"/>
</dbReference>
<dbReference type="InterPro" id="IPR010985">
    <property type="entry name" value="Ribbon_hlx_hlx"/>
</dbReference>
<dbReference type="Pfam" id="PF01402">
    <property type="entry name" value="RHH_1"/>
    <property type="match status" value="1"/>
</dbReference>
<gene>
    <name evidence="2" type="ORF">NCTC949_01100</name>
</gene>